<proteinExistence type="predicted"/>
<dbReference type="Proteomes" id="UP000247459">
    <property type="component" value="Unassembled WGS sequence"/>
</dbReference>
<evidence type="ECO:0000313" key="1">
    <source>
        <dbReference type="EMBL" id="PYY28325.1"/>
    </source>
</evidence>
<sequence>MKITILYGAVLKFAEGGIRLGKTSKDEESVIANCNEIINEITKKGIKNIEVYISQLEYDENKNCIVADKFIDEYSELLYPVA</sequence>
<comment type="caution">
    <text evidence="1">The sequence shown here is derived from an EMBL/GenBank/DDBJ whole genome shotgun (WGS) entry which is preliminary data.</text>
</comment>
<accession>A0A2W0CJ36</accession>
<protein>
    <submittedName>
        <fullName evidence="1">Uncharacterized protein</fullName>
    </submittedName>
</protein>
<dbReference type="AlphaFoldDB" id="A0A2W0CJ36"/>
<reference evidence="1 2" key="1">
    <citation type="submission" date="2018-01" db="EMBL/GenBank/DDBJ databases">
        <title>Genome sequence of the PGP bacterium Paenibacillus illinoisensis E3.</title>
        <authorList>
            <person name="Rolli E."/>
            <person name="Marasco R."/>
            <person name="Bessem C."/>
            <person name="Michoud G."/>
            <person name="Gaiarsa S."/>
            <person name="Borin S."/>
            <person name="Daffonchio D."/>
        </authorList>
    </citation>
    <scope>NUCLEOTIDE SEQUENCE [LARGE SCALE GENOMIC DNA]</scope>
    <source>
        <strain evidence="1 2">E3</strain>
    </source>
</reference>
<gene>
    <name evidence="1" type="ORF">PIL02S_03476</name>
</gene>
<dbReference type="EMBL" id="PRLG01000020">
    <property type="protein sequence ID" value="PYY28325.1"/>
    <property type="molecule type" value="Genomic_DNA"/>
</dbReference>
<organism evidence="1 2">
    <name type="scientific">Paenibacillus illinoisensis</name>
    <dbReference type="NCBI Taxonomy" id="59845"/>
    <lineage>
        <taxon>Bacteria</taxon>
        <taxon>Bacillati</taxon>
        <taxon>Bacillota</taxon>
        <taxon>Bacilli</taxon>
        <taxon>Bacillales</taxon>
        <taxon>Paenibacillaceae</taxon>
        <taxon>Paenibacillus</taxon>
    </lineage>
</organism>
<evidence type="ECO:0000313" key="2">
    <source>
        <dbReference type="Proteomes" id="UP000247459"/>
    </source>
</evidence>
<name>A0A2W0CJ36_9BACL</name>
<dbReference type="RefSeq" id="WP_110820970.1">
    <property type="nucleotide sequence ID" value="NZ_PRLG01000020.1"/>
</dbReference>